<feature type="non-terminal residue" evidence="2">
    <location>
        <position position="405"/>
    </location>
</feature>
<protein>
    <recommendedName>
        <fullName evidence="1">Helix-turn-helix domain-containing protein</fullName>
    </recommendedName>
</protein>
<dbReference type="Pfam" id="PF26215">
    <property type="entry name" value="HTH_animal"/>
    <property type="match status" value="1"/>
</dbReference>
<dbReference type="SUPFAM" id="SSF56672">
    <property type="entry name" value="DNA/RNA polymerases"/>
    <property type="match status" value="1"/>
</dbReference>
<comment type="caution">
    <text evidence="2">The sequence shown here is derived from an EMBL/GenBank/DDBJ whole genome shotgun (WGS) entry which is preliminary data.</text>
</comment>
<dbReference type="InterPro" id="IPR043502">
    <property type="entry name" value="DNA/RNA_pol_sf"/>
</dbReference>
<reference evidence="2" key="1">
    <citation type="submission" date="2020-04" db="EMBL/GenBank/DDBJ databases">
        <authorList>
            <person name="Alioto T."/>
            <person name="Alioto T."/>
            <person name="Gomez Garrido J."/>
        </authorList>
    </citation>
    <scope>NUCLEOTIDE SEQUENCE</scope>
    <source>
        <strain evidence="2">A484AB</strain>
    </source>
</reference>
<dbReference type="CDD" id="cd10442">
    <property type="entry name" value="GIY-YIG_PLEs"/>
    <property type="match status" value="1"/>
</dbReference>
<gene>
    <name evidence="2" type="ORF">PACLA_8A046584</name>
</gene>
<dbReference type="Gene3D" id="3.40.1440.10">
    <property type="entry name" value="GIY-YIG endonuclease"/>
    <property type="match status" value="1"/>
</dbReference>
<dbReference type="OrthoDB" id="5988153at2759"/>
<keyword evidence="3" id="KW-1185">Reference proteome</keyword>
<dbReference type="InterPro" id="IPR035901">
    <property type="entry name" value="GIY-YIG_endonuc_sf"/>
</dbReference>
<dbReference type="EMBL" id="CACRXK020027124">
    <property type="protein sequence ID" value="CAB4040691.1"/>
    <property type="molecule type" value="Genomic_DNA"/>
</dbReference>
<sequence>KKIFKDFRRSYIVVSSDISVAFNGSAYDVSLFFGWSVLDRGSVTPLITQLDIDDILRLLEFVLSNSYFIYNDVIYKQIHGCAMGSPVSAIVANLCMEVIEEQAIQSAITPPKTWKRFVDDSFAIINKNAVTSFHNTLNSIDPHIKFTIEHEKDGQIAFLDTLVSRHNNSISFNVFRKPTHTDRYLDFSSHHDLKHKISTATTLINRSLNLPTTEDSKYKELKHISETLASNGYPKPLISKVDPSETYNGHATLPYIKGVTEPLSRTLRKHNIKVHNKPLRTLQREFPSVKHRPPTEEQTNVIYKIPCKDCPWNYIGETGRSLKTRKSEHVRNLKQNKDGSNIAKHAWDCDHVIDFDNSKVIDKGKFRNRLTLESCFSVLFTFIKTELLSRGHLRTSYINVNSAKK</sequence>
<dbReference type="PANTHER" id="PTHR21301:SF11">
    <property type="entry name" value="GIY-YIG DOMAIN-CONTAINING PROTEIN"/>
    <property type="match status" value="1"/>
</dbReference>
<evidence type="ECO:0000313" key="3">
    <source>
        <dbReference type="Proteomes" id="UP001152795"/>
    </source>
</evidence>
<organism evidence="2 3">
    <name type="scientific">Paramuricea clavata</name>
    <name type="common">Red gorgonian</name>
    <name type="synonym">Violescent sea-whip</name>
    <dbReference type="NCBI Taxonomy" id="317549"/>
    <lineage>
        <taxon>Eukaryota</taxon>
        <taxon>Metazoa</taxon>
        <taxon>Cnidaria</taxon>
        <taxon>Anthozoa</taxon>
        <taxon>Octocorallia</taxon>
        <taxon>Malacalcyonacea</taxon>
        <taxon>Plexauridae</taxon>
        <taxon>Paramuricea</taxon>
    </lineage>
</organism>
<dbReference type="PANTHER" id="PTHR21301">
    <property type="entry name" value="REVERSE TRANSCRIPTASE"/>
    <property type="match status" value="1"/>
</dbReference>
<dbReference type="CDD" id="cd00304">
    <property type="entry name" value="RT_like"/>
    <property type="match status" value="1"/>
</dbReference>
<accession>A0A6S7KBC1</accession>
<name>A0A6S7KBC1_PARCT</name>
<dbReference type="AlphaFoldDB" id="A0A6S7KBC1"/>
<proteinExistence type="predicted"/>
<feature type="non-terminal residue" evidence="2">
    <location>
        <position position="1"/>
    </location>
</feature>
<evidence type="ECO:0000259" key="1">
    <source>
        <dbReference type="Pfam" id="PF26215"/>
    </source>
</evidence>
<dbReference type="Proteomes" id="UP001152795">
    <property type="component" value="Unassembled WGS sequence"/>
</dbReference>
<evidence type="ECO:0000313" key="2">
    <source>
        <dbReference type="EMBL" id="CAB4040691.1"/>
    </source>
</evidence>
<feature type="domain" description="Helix-turn-helix" evidence="1">
    <location>
        <begin position="183"/>
        <end position="240"/>
    </location>
</feature>
<dbReference type="InterPro" id="IPR058912">
    <property type="entry name" value="HTH_animal"/>
</dbReference>